<gene>
    <name evidence="1" type="ORF">Y5W_01884</name>
</gene>
<sequence>MKLNQPFPPLEAVTSPTVGTAAASYYLNRRQQTLRSWACLENGPIQPRRVNRRLAWPVSEIRRVLGVEEVSP</sequence>
<organism evidence="1 2">
    <name type="scientific">Alloalcanivorax profundimaris</name>
    <dbReference type="NCBI Taxonomy" id="2735259"/>
    <lineage>
        <taxon>Bacteria</taxon>
        <taxon>Pseudomonadati</taxon>
        <taxon>Pseudomonadota</taxon>
        <taxon>Gammaproteobacteria</taxon>
        <taxon>Oceanospirillales</taxon>
        <taxon>Alcanivoracaceae</taxon>
        <taxon>Alloalcanivorax</taxon>
    </lineage>
</organism>
<dbReference type="RefSeq" id="WP_194865040.1">
    <property type="nucleotide sequence ID" value="NZ_ARXX01000025.1"/>
</dbReference>
<comment type="caution">
    <text evidence="1">The sequence shown here is derived from an EMBL/GenBank/DDBJ whole genome shotgun (WGS) entry which is preliminary data.</text>
</comment>
<evidence type="ECO:0008006" key="3">
    <source>
        <dbReference type="Google" id="ProtNLM"/>
    </source>
</evidence>
<accession>A0ABS0ATJ7</accession>
<dbReference type="EMBL" id="ARXX01000025">
    <property type="protein sequence ID" value="MBF5056590.1"/>
    <property type="molecule type" value="Genomic_DNA"/>
</dbReference>
<evidence type="ECO:0000313" key="2">
    <source>
        <dbReference type="Proteomes" id="UP000662703"/>
    </source>
</evidence>
<proteinExistence type="predicted"/>
<dbReference type="Proteomes" id="UP000662703">
    <property type="component" value="Unassembled WGS sequence"/>
</dbReference>
<reference evidence="1 2" key="1">
    <citation type="submission" date="2012-09" db="EMBL/GenBank/DDBJ databases">
        <title>Genome Sequence of alkane-degrading Bacterium Alcanivorax sp. 521-1.</title>
        <authorList>
            <person name="Lai Q."/>
            <person name="Shao Z."/>
        </authorList>
    </citation>
    <scope>NUCLEOTIDE SEQUENCE [LARGE SCALE GENOMIC DNA]</scope>
    <source>
        <strain evidence="1 2">521-1</strain>
    </source>
</reference>
<name>A0ABS0ATJ7_9GAMM</name>
<keyword evidence="2" id="KW-1185">Reference proteome</keyword>
<protein>
    <recommendedName>
        <fullName evidence="3">DNA-binding protein</fullName>
    </recommendedName>
</protein>
<evidence type="ECO:0000313" key="1">
    <source>
        <dbReference type="EMBL" id="MBF5056590.1"/>
    </source>
</evidence>